<gene>
    <name evidence="3" type="ORF">MYMAC_004673</name>
</gene>
<dbReference type="AlphaFoldDB" id="A0A250K108"/>
<reference evidence="3 4" key="1">
    <citation type="submission" date="2017-06" db="EMBL/GenBank/DDBJ databases">
        <title>Sequencing and comparative analysis of myxobacterial genomes.</title>
        <authorList>
            <person name="Rupp O."/>
            <person name="Goesmann A."/>
            <person name="Sogaard-Andersen L."/>
        </authorList>
    </citation>
    <scope>NUCLEOTIDE SEQUENCE [LARGE SCALE GENOMIC DNA]</scope>
    <source>
        <strain evidence="3 4">DSM 14697</strain>
    </source>
</reference>
<dbReference type="EMBL" id="CP022203">
    <property type="protein sequence ID" value="ATB49036.1"/>
    <property type="molecule type" value="Genomic_DNA"/>
</dbReference>
<dbReference type="RefSeq" id="WP_095959718.1">
    <property type="nucleotide sequence ID" value="NZ_CP022203.1"/>
</dbReference>
<protein>
    <submittedName>
        <fullName evidence="3">Uncharacterized protein</fullName>
    </submittedName>
</protein>
<evidence type="ECO:0000313" key="3">
    <source>
        <dbReference type="EMBL" id="ATB49036.1"/>
    </source>
</evidence>
<dbReference type="SUPFAM" id="SSF48452">
    <property type="entry name" value="TPR-like"/>
    <property type="match status" value="1"/>
</dbReference>
<evidence type="ECO:0000313" key="4">
    <source>
        <dbReference type="Proteomes" id="UP000217343"/>
    </source>
</evidence>
<proteinExistence type="predicted"/>
<dbReference type="PROSITE" id="PS50005">
    <property type="entry name" value="TPR"/>
    <property type="match status" value="1"/>
</dbReference>
<dbReference type="OrthoDB" id="5381475at2"/>
<dbReference type="Gene3D" id="1.25.40.10">
    <property type="entry name" value="Tetratricopeptide repeat domain"/>
    <property type="match status" value="1"/>
</dbReference>
<feature type="transmembrane region" description="Helical" evidence="2">
    <location>
        <begin position="272"/>
        <end position="291"/>
    </location>
</feature>
<keyword evidence="2" id="KW-0812">Transmembrane</keyword>
<keyword evidence="1" id="KW-0802">TPR repeat</keyword>
<evidence type="ECO:0000256" key="1">
    <source>
        <dbReference type="PROSITE-ProRule" id="PRU00339"/>
    </source>
</evidence>
<dbReference type="Proteomes" id="UP000217343">
    <property type="component" value="Chromosome"/>
</dbReference>
<keyword evidence="2" id="KW-1133">Transmembrane helix</keyword>
<sequence>MHGHGWRLRGWVLLLVLGLGARPGWSRPLFPGPVLCQLGPASPAITEARAQIDQGAFEKARRTLLEGLDAPDLTDDQLVEMYRLLGLTALYLGDEPQARDAYEKLLQARPDYELPRTAPPKLRALYARIREDIKSRRVRPVTLDVDPIPDPPGGEPVVVEATIQDLALGARARLFYRRAGDEAYSSVDFARDRTPEGRGRERYRAVLPAYEVPSEADAYEMEYYFEVADAAQRRLAGRGDSFQPLIFQVAPRSPRAGAAAEPASRPWYKSPWLWVGVGAVAIGATAGVVALTSGEERGRVPITIRVEPPAP</sequence>
<accession>A0A250K108</accession>
<feature type="repeat" description="TPR" evidence="1">
    <location>
        <begin position="79"/>
        <end position="112"/>
    </location>
</feature>
<keyword evidence="4" id="KW-1185">Reference proteome</keyword>
<dbReference type="InterPro" id="IPR019734">
    <property type="entry name" value="TPR_rpt"/>
</dbReference>
<evidence type="ECO:0000256" key="2">
    <source>
        <dbReference type="SAM" id="Phobius"/>
    </source>
</evidence>
<dbReference type="KEGG" id="mmas:MYMAC_004673"/>
<organism evidence="3 4">
    <name type="scientific">Corallococcus macrosporus DSM 14697</name>
    <dbReference type="NCBI Taxonomy" id="1189310"/>
    <lineage>
        <taxon>Bacteria</taxon>
        <taxon>Pseudomonadati</taxon>
        <taxon>Myxococcota</taxon>
        <taxon>Myxococcia</taxon>
        <taxon>Myxococcales</taxon>
        <taxon>Cystobacterineae</taxon>
        <taxon>Myxococcaceae</taxon>
        <taxon>Corallococcus</taxon>
    </lineage>
</organism>
<name>A0A250K108_9BACT</name>
<keyword evidence="2" id="KW-0472">Membrane</keyword>
<dbReference type="InterPro" id="IPR011990">
    <property type="entry name" value="TPR-like_helical_dom_sf"/>
</dbReference>